<feature type="domain" description="N-acetyltransferase" evidence="1">
    <location>
        <begin position="1"/>
        <end position="113"/>
    </location>
</feature>
<gene>
    <name evidence="2" type="ORF">DWV06_09190</name>
</gene>
<dbReference type="SUPFAM" id="SSF55729">
    <property type="entry name" value="Acyl-CoA N-acyltransferases (Nat)"/>
    <property type="match status" value="1"/>
</dbReference>
<evidence type="ECO:0000313" key="2">
    <source>
        <dbReference type="EMBL" id="RDU23533.1"/>
    </source>
</evidence>
<organism evidence="2 3">
    <name type="scientific">Anaerosacchariphilus polymeriproducens</name>
    <dbReference type="NCBI Taxonomy" id="1812858"/>
    <lineage>
        <taxon>Bacteria</taxon>
        <taxon>Bacillati</taxon>
        <taxon>Bacillota</taxon>
        <taxon>Clostridia</taxon>
        <taxon>Lachnospirales</taxon>
        <taxon>Lachnospiraceae</taxon>
        <taxon>Anaerosacchariphilus</taxon>
    </lineage>
</organism>
<dbReference type="AlphaFoldDB" id="A0A371AVE0"/>
<evidence type="ECO:0000259" key="1">
    <source>
        <dbReference type="PROSITE" id="PS51186"/>
    </source>
</evidence>
<keyword evidence="3" id="KW-1185">Reference proteome</keyword>
<dbReference type="Proteomes" id="UP000255036">
    <property type="component" value="Unassembled WGS sequence"/>
</dbReference>
<dbReference type="EMBL" id="QRCT01000024">
    <property type="protein sequence ID" value="RDU23533.1"/>
    <property type="molecule type" value="Genomic_DNA"/>
</dbReference>
<keyword evidence="2" id="KW-0808">Transferase</keyword>
<name>A0A371AVE0_9FIRM</name>
<dbReference type="PANTHER" id="PTHR43792">
    <property type="entry name" value="GNAT FAMILY, PUTATIVE (AFU_ORTHOLOGUE AFUA_3G00765)-RELATED-RELATED"/>
    <property type="match status" value="1"/>
</dbReference>
<dbReference type="GO" id="GO:0016747">
    <property type="term" value="F:acyltransferase activity, transferring groups other than amino-acyl groups"/>
    <property type="evidence" value="ECO:0007669"/>
    <property type="project" value="InterPro"/>
</dbReference>
<evidence type="ECO:0000313" key="3">
    <source>
        <dbReference type="Proteomes" id="UP000255036"/>
    </source>
</evidence>
<dbReference type="Gene3D" id="3.40.630.30">
    <property type="match status" value="1"/>
</dbReference>
<dbReference type="PANTHER" id="PTHR43792:SF13">
    <property type="entry name" value="ACETYLTRANSFERASE"/>
    <property type="match status" value="1"/>
</dbReference>
<sequence>MIETERLLLHPLTGHQFWFLIRKTDRVVVGSADFKDIPNAAQEVEIGYGLGKKFEHNGYMTEVVQAMCDWAIEQENVLHIIAETETDGFASQRILQRCGFVEEKCGDTIWWRK</sequence>
<proteinExistence type="predicted"/>
<dbReference type="PROSITE" id="PS51186">
    <property type="entry name" value="GNAT"/>
    <property type="match status" value="1"/>
</dbReference>
<accession>A0A371AVE0</accession>
<protein>
    <submittedName>
        <fullName evidence="2">N-acetyltransferase</fullName>
    </submittedName>
</protein>
<dbReference type="InterPro" id="IPR051531">
    <property type="entry name" value="N-acetyltransferase"/>
</dbReference>
<dbReference type="InterPro" id="IPR016181">
    <property type="entry name" value="Acyl_CoA_acyltransferase"/>
</dbReference>
<dbReference type="OrthoDB" id="7863753at2"/>
<reference evidence="2 3" key="1">
    <citation type="submission" date="2018-07" db="EMBL/GenBank/DDBJ databases">
        <title>Anaerosacharophilus polymeroproducens gen. nov. sp. nov., an anaerobic bacterium isolated from salt field.</title>
        <authorList>
            <person name="Kim W."/>
            <person name="Yang S.-H."/>
            <person name="Oh J."/>
            <person name="Lee J.-H."/>
            <person name="Kwon K.K."/>
        </authorList>
    </citation>
    <scope>NUCLEOTIDE SEQUENCE [LARGE SCALE GENOMIC DNA]</scope>
    <source>
        <strain evidence="2 3">MCWD5</strain>
    </source>
</reference>
<comment type="caution">
    <text evidence="2">The sequence shown here is derived from an EMBL/GenBank/DDBJ whole genome shotgun (WGS) entry which is preliminary data.</text>
</comment>
<dbReference type="InterPro" id="IPR000182">
    <property type="entry name" value="GNAT_dom"/>
</dbReference>
<dbReference type="Pfam" id="PF13302">
    <property type="entry name" value="Acetyltransf_3"/>
    <property type="match status" value="1"/>
</dbReference>